<dbReference type="EMBL" id="DS547115">
    <property type="protein sequence ID" value="EDR05053.1"/>
    <property type="molecule type" value="Genomic_DNA"/>
</dbReference>
<reference evidence="2 3" key="1">
    <citation type="journal article" date="2008" name="Nature">
        <title>The genome of Laccaria bicolor provides insights into mycorrhizal symbiosis.</title>
        <authorList>
            <person name="Martin F."/>
            <person name="Aerts A."/>
            <person name="Ahren D."/>
            <person name="Brun A."/>
            <person name="Danchin E.G.J."/>
            <person name="Duchaussoy F."/>
            <person name="Gibon J."/>
            <person name="Kohler A."/>
            <person name="Lindquist E."/>
            <person name="Pereda V."/>
            <person name="Salamov A."/>
            <person name="Shapiro H.J."/>
            <person name="Wuyts J."/>
            <person name="Blaudez D."/>
            <person name="Buee M."/>
            <person name="Brokstein P."/>
            <person name="Canbaeck B."/>
            <person name="Cohen D."/>
            <person name="Courty P.E."/>
            <person name="Coutinho P.M."/>
            <person name="Delaruelle C."/>
            <person name="Detter J.C."/>
            <person name="Deveau A."/>
            <person name="DiFazio S."/>
            <person name="Duplessis S."/>
            <person name="Fraissinet-Tachet L."/>
            <person name="Lucic E."/>
            <person name="Frey-Klett P."/>
            <person name="Fourrey C."/>
            <person name="Feussner I."/>
            <person name="Gay G."/>
            <person name="Grimwood J."/>
            <person name="Hoegger P.J."/>
            <person name="Jain P."/>
            <person name="Kilaru S."/>
            <person name="Labbe J."/>
            <person name="Lin Y.C."/>
            <person name="Legue V."/>
            <person name="Le Tacon F."/>
            <person name="Marmeisse R."/>
            <person name="Melayah D."/>
            <person name="Montanini B."/>
            <person name="Muratet M."/>
            <person name="Nehls U."/>
            <person name="Niculita-Hirzel H."/>
            <person name="Oudot-Le Secq M.P."/>
            <person name="Peter M."/>
            <person name="Quesneville H."/>
            <person name="Rajashekar B."/>
            <person name="Reich M."/>
            <person name="Rouhier N."/>
            <person name="Schmutz J."/>
            <person name="Yin T."/>
            <person name="Chalot M."/>
            <person name="Henrissat B."/>
            <person name="Kuees U."/>
            <person name="Lucas S."/>
            <person name="Van de Peer Y."/>
            <person name="Podila G.K."/>
            <person name="Polle A."/>
            <person name="Pukkila P.J."/>
            <person name="Richardson P.M."/>
            <person name="Rouze P."/>
            <person name="Sanders I.R."/>
            <person name="Stajich J.E."/>
            <person name="Tunlid A."/>
            <person name="Tuskan G."/>
            <person name="Grigoriev I.V."/>
        </authorList>
    </citation>
    <scope>NUCLEOTIDE SEQUENCE [LARGE SCALE GENOMIC DNA]</scope>
    <source>
        <strain evidence="3">S238N-H82 / ATCC MYA-4686</strain>
    </source>
</reference>
<evidence type="ECO:0000259" key="1">
    <source>
        <dbReference type="PROSITE" id="PS50181"/>
    </source>
</evidence>
<gene>
    <name evidence="2" type="ORF">LACBIDRAFT_330131</name>
</gene>
<proteinExistence type="predicted"/>
<dbReference type="SUPFAM" id="SSF81383">
    <property type="entry name" value="F-box domain"/>
    <property type="match status" value="1"/>
</dbReference>
<dbReference type="CDD" id="cd09917">
    <property type="entry name" value="F-box_SF"/>
    <property type="match status" value="1"/>
</dbReference>
<feature type="domain" description="F-box" evidence="1">
    <location>
        <begin position="6"/>
        <end position="40"/>
    </location>
</feature>
<keyword evidence="3" id="KW-1185">Reference proteome</keyword>
<dbReference type="PROSITE" id="PS50181">
    <property type="entry name" value="FBOX"/>
    <property type="match status" value="1"/>
</dbReference>
<dbReference type="InterPro" id="IPR001810">
    <property type="entry name" value="F-box_dom"/>
</dbReference>
<dbReference type="GeneID" id="6079972"/>
<dbReference type="InParanoid" id="B0DKE4"/>
<dbReference type="RefSeq" id="XP_001884443.1">
    <property type="nucleotide sequence ID" value="XM_001884408.1"/>
</dbReference>
<evidence type="ECO:0000313" key="2">
    <source>
        <dbReference type="EMBL" id="EDR05053.1"/>
    </source>
</evidence>
<dbReference type="HOGENOM" id="CLU_027357_0_0_1"/>
<dbReference type="InterPro" id="IPR036047">
    <property type="entry name" value="F-box-like_dom_sf"/>
</dbReference>
<protein>
    <submittedName>
        <fullName evidence="2">Predicted protein</fullName>
    </submittedName>
</protein>
<name>B0DKE4_LACBS</name>
<dbReference type="AlphaFoldDB" id="B0DKE4"/>
<dbReference type="Proteomes" id="UP000001194">
    <property type="component" value="Unassembled WGS sequence"/>
</dbReference>
<accession>B0DKE4</accession>
<evidence type="ECO:0000313" key="3">
    <source>
        <dbReference type="Proteomes" id="UP000001194"/>
    </source>
</evidence>
<dbReference type="KEGG" id="lbc:LACBIDRAFT_330131"/>
<dbReference type="OrthoDB" id="2635672at2759"/>
<organism evidence="3">
    <name type="scientific">Laccaria bicolor (strain S238N-H82 / ATCC MYA-4686)</name>
    <name type="common">Bicoloured deceiver</name>
    <name type="synonym">Laccaria laccata var. bicolor</name>
    <dbReference type="NCBI Taxonomy" id="486041"/>
    <lineage>
        <taxon>Eukaryota</taxon>
        <taxon>Fungi</taxon>
        <taxon>Dikarya</taxon>
        <taxon>Basidiomycota</taxon>
        <taxon>Agaricomycotina</taxon>
        <taxon>Agaricomycetes</taxon>
        <taxon>Agaricomycetidae</taxon>
        <taxon>Agaricales</taxon>
        <taxon>Agaricineae</taxon>
        <taxon>Hydnangiaceae</taxon>
        <taxon>Laccaria</taxon>
    </lineage>
</organism>
<sequence>MFPPSLAQLIDLPHELLSQIINPLDDESIYAFTQTCKTFHFFALPLVLSRNGIRITGPDLVSIVDPSKEGLSALRTSLFAPSLERVRFYPSAEECRLFSDLRTLQKLLLRLPLISRLTLLYPSYQDVVDSRFQGALLDMQKWSVELAALMDTALQKSCRDLQIYGGDNLFADLDELESQERPSSKFKTLSATASRKISSFFSRVMHLPKTSHSPSRSRLSSLYINSPMLLHPYLFRWTQSRLQTNARSLTHLRFHDVRSSTWHQLLVTLTLPSLCLFDIVTTRQLVGGLGVALADIHTFLERHPSIMILNLSGINFPTPTPTLRNPILPILRAVGTHPKIIAWLLRSAAAHLKELNEVTITSEPGDFDYDQFDEALEAVALGSQMDAIHLQLNFLSKPGLHKWFEKHLSKPTAPSDAVVGCIRNLTRVTHLTVRTRYWMKMDDRDEPVVQAFPQFLALFPSLEKVDLAEQLLPSQDIILNRHKYFLRQVVSVCPKLNAMSVNFTAIDLADLGV</sequence>